<gene>
    <name evidence="3" type="ORF">ACFQZ8_11460</name>
</gene>
<dbReference type="InterPro" id="IPR042003">
    <property type="entry name" value="Sortase_E"/>
</dbReference>
<dbReference type="InterPro" id="IPR005754">
    <property type="entry name" value="Sortase"/>
</dbReference>
<proteinExistence type="predicted"/>
<name>A0ABW3A1C3_9ACTN</name>
<dbReference type="NCBIfam" id="TIGR01076">
    <property type="entry name" value="sortase_fam"/>
    <property type="match status" value="1"/>
</dbReference>
<reference evidence="4" key="1">
    <citation type="journal article" date="2019" name="Int. J. Syst. Evol. Microbiol.">
        <title>The Global Catalogue of Microorganisms (GCM) 10K type strain sequencing project: providing services to taxonomists for standard genome sequencing and annotation.</title>
        <authorList>
            <consortium name="The Broad Institute Genomics Platform"/>
            <consortium name="The Broad Institute Genome Sequencing Center for Infectious Disease"/>
            <person name="Wu L."/>
            <person name="Ma J."/>
        </authorList>
    </citation>
    <scope>NUCLEOTIDE SEQUENCE [LARGE SCALE GENOMIC DNA]</scope>
    <source>
        <strain evidence="4">JCM 32148</strain>
    </source>
</reference>
<comment type="caution">
    <text evidence="3">The sequence shown here is derived from an EMBL/GenBank/DDBJ whole genome shotgun (WGS) entry which is preliminary data.</text>
</comment>
<evidence type="ECO:0000256" key="2">
    <source>
        <dbReference type="SAM" id="MobiDB-lite"/>
    </source>
</evidence>
<dbReference type="Gene3D" id="2.40.260.10">
    <property type="entry name" value="Sortase"/>
    <property type="match status" value="1"/>
</dbReference>
<dbReference type="SUPFAM" id="SSF63817">
    <property type="entry name" value="Sortase"/>
    <property type="match status" value="1"/>
</dbReference>
<feature type="region of interest" description="Disordered" evidence="2">
    <location>
        <begin position="94"/>
        <end position="113"/>
    </location>
</feature>
<organism evidence="3 4">
    <name type="scientific">Micromonospora azadirachtae</name>
    <dbReference type="NCBI Taxonomy" id="1970735"/>
    <lineage>
        <taxon>Bacteria</taxon>
        <taxon>Bacillati</taxon>
        <taxon>Actinomycetota</taxon>
        <taxon>Actinomycetes</taxon>
        <taxon>Micromonosporales</taxon>
        <taxon>Micromonosporaceae</taxon>
        <taxon>Micromonospora</taxon>
    </lineage>
</organism>
<dbReference type="CDD" id="cd05830">
    <property type="entry name" value="Sortase_E"/>
    <property type="match status" value="1"/>
</dbReference>
<dbReference type="EMBL" id="JBHTHM010000445">
    <property type="protein sequence ID" value="MFD0784528.1"/>
    <property type="molecule type" value="Genomic_DNA"/>
</dbReference>
<dbReference type="Proteomes" id="UP001597053">
    <property type="component" value="Unassembled WGS sequence"/>
</dbReference>
<protein>
    <submittedName>
        <fullName evidence="3">Class E sortase</fullName>
    </submittedName>
</protein>
<dbReference type="InterPro" id="IPR023365">
    <property type="entry name" value="Sortase_dom-sf"/>
</dbReference>
<keyword evidence="1" id="KW-0378">Hydrolase</keyword>
<dbReference type="NCBIfam" id="NF033747">
    <property type="entry name" value="class_E_sortase"/>
    <property type="match status" value="1"/>
</dbReference>
<keyword evidence="4" id="KW-1185">Reference proteome</keyword>
<evidence type="ECO:0000256" key="1">
    <source>
        <dbReference type="ARBA" id="ARBA00022801"/>
    </source>
</evidence>
<evidence type="ECO:0000313" key="4">
    <source>
        <dbReference type="Proteomes" id="UP001597053"/>
    </source>
</evidence>
<dbReference type="InterPro" id="IPR053465">
    <property type="entry name" value="Sortase_Class_E"/>
</dbReference>
<accession>A0ABW3A1C3</accession>
<sequence length="265" mass="28924">AEAGPAEPPRPRRGERVVQLRPEQTGKGYRSVYSELTRPSFGSRVRGGLRVAGEVLMTFGLVVLLFAGYEVWGKSAIVDAHQNDLSQQLAQAWGPTGDPTVSAAATPSVKPSPPVHGKPIAGLYIPKLDKNWVVVEGVTQADIRYAPGHYPDSALPGQVGNFSVAGHRNRATFWRLDELRDGDAIVVESQTDWYVYKVAQTRIVKPTQVEVVAPVPGKPGEEPTRRMLTLTTCNPKFDNYQRLIIHAELDRTQPKTAGKPTELGG</sequence>
<evidence type="ECO:0000313" key="3">
    <source>
        <dbReference type="EMBL" id="MFD0784528.1"/>
    </source>
</evidence>
<dbReference type="Pfam" id="PF04203">
    <property type="entry name" value="Sortase"/>
    <property type="match status" value="1"/>
</dbReference>
<feature type="non-terminal residue" evidence="3">
    <location>
        <position position="1"/>
    </location>
</feature>